<evidence type="ECO:0008006" key="4">
    <source>
        <dbReference type="Google" id="ProtNLM"/>
    </source>
</evidence>
<sequence length="562" mass="63983">MVSQTLFFAVWRDRYVRKIITNQRVKNSIIRLSASYLDENFSFLSLLDTKCYNIIIQYVTETNDMASLEEYLNHPHRELVNSINILCSDSKDLLRYQDLFGGIDTLLQFQVVFDGGPFELKILPPSVTDLTLRYRGEWTFYRGTFPLGLKKLELQRLECEFDGPSVGVLPDSISDLTVRNYTLKLPERLPLSLVRLDLSWVRVPEGHIVNIPETLEDLVLEENMRKFSSYKIPKGKVFKDMSFRLYDKEQCDQLALNPCVRKVNIQAPTLIPYVPQSINSIYLSSGSDQENQQIIDNNKDRCAFSENLTSLKWRTLDSPFGHGFFPNSLKVLNLGMFNQPLTPGLLPASLIELKLGSYDQPITSVGVIPRGVQKLTIRDLSKVSPKVLPNSLTHVEISPYDLIVPKDVLPASVTVFQAVFQNLPTIYLPAPLGQNIYLPPSITDLDLYLNFYTRSSLIDANQFLKANTIPPHVKSLRLVFIHIDGMVPDGCQTLTTNMYQDLPDVQLPPSLTHLSLQDEVSVKYCPPSVKLLSLPQKSTYDKLISKKMTVFKNHTFYVHKSK</sequence>
<reference evidence="2" key="1">
    <citation type="submission" date="2020-01" db="EMBL/GenBank/DDBJ databases">
        <title>Development of genomics and gene disruption for Polysphondylium violaceum indicates a role for the polyketide synthase stlB in stalk morphogenesis.</title>
        <authorList>
            <person name="Narita B."/>
            <person name="Kawabe Y."/>
            <person name="Kin K."/>
            <person name="Saito T."/>
            <person name="Gibbs R."/>
            <person name="Kuspa A."/>
            <person name="Muzny D."/>
            <person name="Queller D."/>
            <person name="Richards S."/>
            <person name="Strassman J."/>
            <person name="Sucgang R."/>
            <person name="Worley K."/>
            <person name="Schaap P."/>
        </authorList>
    </citation>
    <scope>NUCLEOTIDE SEQUENCE</scope>
    <source>
        <strain evidence="2">QSvi11</strain>
    </source>
</reference>
<keyword evidence="1" id="KW-0677">Repeat</keyword>
<dbReference type="InterPro" id="IPR008615">
    <property type="entry name" value="FNIP"/>
</dbReference>
<dbReference type="OrthoDB" id="10027416at2759"/>
<name>A0A8J4Q0E7_9MYCE</name>
<dbReference type="SUPFAM" id="SSF52047">
    <property type="entry name" value="RNI-like"/>
    <property type="match status" value="1"/>
</dbReference>
<dbReference type="Pfam" id="PF05725">
    <property type="entry name" value="FNIP"/>
    <property type="match status" value="1"/>
</dbReference>
<comment type="caution">
    <text evidence="2">The sequence shown here is derived from an EMBL/GenBank/DDBJ whole genome shotgun (WGS) entry which is preliminary data.</text>
</comment>
<proteinExistence type="predicted"/>
<dbReference type="AlphaFoldDB" id="A0A8J4Q0E7"/>
<evidence type="ECO:0000313" key="3">
    <source>
        <dbReference type="Proteomes" id="UP000695562"/>
    </source>
</evidence>
<gene>
    <name evidence="2" type="ORF">CYY_002960</name>
</gene>
<protein>
    <recommendedName>
        <fullName evidence="4">FNIP repeat-containing protein</fullName>
    </recommendedName>
</protein>
<accession>A0A8J4Q0E7</accession>
<dbReference type="InterPro" id="IPR051251">
    <property type="entry name" value="STK_FNIP-Repeat"/>
</dbReference>
<dbReference type="PANTHER" id="PTHR32134:SF169">
    <property type="entry name" value="FNIP REPEAT-CONTAINING PROTEIN-RELATED"/>
    <property type="match status" value="1"/>
</dbReference>
<keyword evidence="3" id="KW-1185">Reference proteome</keyword>
<dbReference type="PANTHER" id="PTHR32134">
    <property type="entry name" value="FNIP REPEAT-CONTAINING PROTEIN"/>
    <property type="match status" value="1"/>
</dbReference>
<evidence type="ECO:0000313" key="2">
    <source>
        <dbReference type="EMBL" id="KAF2075717.1"/>
    </source>
</evidence>
<dbReference type="Proteomes" id="UP000695562">
    <property type="component" value="Unassembled WGS sequence"/>
</dbReference>
<evidence type="ECO:0000256" key="1">
    <source>
        <dbReference type="ARBA" id="ARBA00022737"/>
    </source>
</evidence>
<dbReference type="EMBL" id="AJWJ01000088">
    <property type="protein sequence ID" value="KAF2075717.1"/>
    <property type="molecule type" value="Genomic_DNA"/>
</dbReference>
<organism evidence="2 3">
    <name type="scientific">Polysphondylium violaceum</name>
    <dbReference type="NCBI Taxonomy" id="133409"/>
    <lineage>
        <taxon>Eukaryota</taxon>
        <taxon>Amoebozoa</taxon>
        <taxon>Evosea</taxon>
        <taxon>Eumycetozoa</taxon>
        <taxon>Dictyostelia</taxon>
        <taxon>Dictyosteliales</taxon>
        <taxon>Dictyosteliaceae</taxon>
        <taxon>Polysphondylium</taxon>
    </lineage>
</organism>